<dbReference type="AlphaFoldDB" id="A0A8J8M8A6"/>
<protein>
    <submittedName>
        <fullName evidence="1">Uncharacterized protein</fullName>
    </submittedName>
</protein>
<keyword evidence="2" id="KW-1185">Reference proteome</keyword>
<reference evidence="1 2" key="1">
    <citation type="submission" date="2020-07" db="EMBL/GenBank/DDBJ databases">
        <title>Vallitalea guaymasensis genome.</title>
        <authorList>
            <person name="Postec A."/>
        </authorList>
    </citation>
    <scope>NUCLEOTIDE SEQUENCE [LARGE SCALE GENOMIC DNA]</scope>
    <source>
        <strain evidence="1 2">Ra1766G1</strain>
    </source>
</reference>
<evidence type="ECO:0000313" key="1">
    <source>
        <dbReference type="EMBL" id="QUH28206.1"/>
    </source>
</evidence>
<gene>
    <name evidence="1" type="ORF">HYG85_04465</name>
</gene>
<organism evidence="1 2">
    <name type="scientific">Vallitalea guaymasensis</name>
    <dbReference type="NCBI Taxonomy" id="1185412"/>
    <lineage>
        <taxon>Bacteria</taxon>
        <taxon>Bacillati</taxon>
        <taxon>Bacillota</taxon>
        <taxon>Clostridia</taxon>
        <taxon>Lachnospirales</taxon>
        <taxon>Vallitaleaceae</taxon>
        <taxon>Vallitalea</taxon>
    </lineage>
</organism>
<evidence type="ECO:0000313" key="2">
    <source>
        <dbReference type="Proteomes" id="UP000677305"/>
    </source>
</evidence>
<accession>A0A8J8M8A6</accession>
<dbReference type="EMBL" id="CP058561">
    <property type="protein sequence ID" value="QUH28206.1"/>
    <property type="molecule type" value="Genomic_DNA"/>
</dbReference>
<dbReference type="Proteomes" id="UP000677305">
    <property type="component" value="Chromosome"/>
</dbReference>
<dbReference type="RefSeq" id="WP_212692459.1">
    <property type="nucleotide sequence ID" value="NZ_CP058561.1"/>
</dbReference>
<name>A0A8J8M8A6_9FIRM</name>
<dbReference type="KEGG" id="vgu:HYG85_04465"/>
<sequence length="64" mass="7504">MKVYLEKINCLAWSNKEGNIEPIRFDFKGKPYGHIQILYHTTNKIAGNPQHIFGCITKWNNKKI</sequence>
<proteinExistence type="predicted"/>